<dbReference type="Proteomes" id="UP000014760">
    <property type="component" value="Unassembled WGS sequence"/>
</dbReference>
<proteinExistence type="predicted"/>
<evidence type="ECO:0000313" key="4">
    <source>
        <dbReference type="EnsemblMetazoa" id="CapteP39091"/>
    </source>
</evidence>
<dbReference type="OMA" id="MRINKLM"/>
<name>R7UCQ9_CAPTE</name>
<dbReference type="GO" id="GO:0004860">
    <property type="term" value="F:protein kinase inhibitor activity"/>
    <property type="evidence" value="ECO:0007669"/>
    <property type="project" value="TreeGrafter"/>
</dbReference>
<dbReference type="EMBL" id="AMQN01013535">
    <property type="status" value="NOT_ANNOTATED_CDS"/>
    <property type="molecule type" value="Genomic_DNA"/>
</dbReference>
<feature type="non-terminal residue" evidence="3">
    <location>
        <position position="1"/>
    </location>
</feature>
<accession>R7UCQ9</accession>
<dbReference type="STRING" id="283909.R7UCQ9"/>
<evidence type="ECO:0000313" key="5">
    <source>
        <dbReference type="Proteomes" id="UP000014760"/>
    </source>
</evidence>
<dbReference type="EMBL" id="KB310285">
    <property type="protein sequence ID" value="ELT92033.1"/>
    <property type="molecule type" value="Genomic_DNA"/>
</dbReference>
<organism evidence="3">
    <name type="scientific">Capitella teleta</name>
    <name type="common">Polychaete worm</name>
    <dbReference type="NCBI Taxonomy" id="283909"/>
    <lineage>
        <taxon>Eukaryota</taxon>
        <taxon>Metazoa</taxon>
        <taxon>Spiralia</taxon>
        <taxon>Lophotrochozoa</taxon>
        <taxon>Annelida</taxon>
        <taxon>Polychaeta</taxon>
        <taxon>Sedentaria</taxon>
        <taxon>Scolecida</taxon>
        <taxon>Capitellidae</taxon>
        <taxon>Capitella</taxon>
    </lineage>
</organism>
<dbReference type="HOGENOM" id="CLU_079129_2_1_1"/>
<keyword evidence="5" id="KW-1185">Reference proteome</keyword>
<reference evidence="5" key="1">
    <citation type="submission" date="2012-12" db="EMBL/GenBank/DDBJ databases">
        <authorList>
            <person name="Hellsten U."/>
            <person name="Grimwood J."/>
            <person name="Chapman J.A."/>
            <person name="Shapiro H."/>
            <person name="Aerts A."/>
            <person name="Otillar R.P."/>
            <person name="Terry A.Y."/>
            <person name="Boore J.L."/>
            <person name="Simakov O."/>
            <person name="Marletaz F."/>
            <person name="Cho S.-J."/>
            <person name="Edsinger-Gonzales E."/>
            <person name="Havlak P."/>
            <person name="Kuo D.-H."/>
            <person name="Larsson T."/>
            <person name="Lv J."/>
            <person name="Arendt D."/>
            <person name="Savage R."/>
            <person name="Osoegawa K."/>
            <person name="de Jong P."/>
            <person name="Lindberg D.R."/>
            <person name="Seaver E.C."/>
            <person name="Weisblat D.A."/>
            <person name="Putnam N.H."/>
            <person name="Grigoriev I.V."/>
            <person name="Rokhsar D.S."/>
        </authorList>
    </citation>
    <scope>NUCLEOTIDE SEQUENCE</scope>
    <source>
        <strain evidence="5">I ESC-2004</strain>
    </source>
</reference>
<evidence type="ECO:0008006" key="6">
    <source>
        <dbReference type="Google" id="ProtNLM"/>
    </source>
</evidence>
<sequence>RQRDENRPIRVIRNAADLQRMHLDKLMRKPDKPAFVPVKPDLDKLPQCFRAPEIVRNVWGSSAGVGSGDFHVYRGIRRREYERQKYTKEQIEKEEKDMEHQERMIRNAKEAEERTAKRRAKRMKKKERGKRAKREVKKEE</sequence>
<dbReference type="GO" id="GO:0005730">
    <property type="term" value="C:nucleolus"/>
    <property type="evidence" value="ECO:0007669"/>
    <property type="project" value="TreeGrafter"/>
</dbReference>
<dbReference type="PANTHER" id="PTHR13507">
    <property type="entry name" value="PRKR-INTERACTING PROTEIN 1"/>
    <property type="match status" value="1"/>
</dbReference>
<evidence type="ECO:0000313" key="3">
    <source>
        <dbReference type="EMBL" id="ELU04170.1"/>
    </source>
</evidence>
<dbReference type="EMBL" id="KB302609">
    <property type="protein sequence ID" value="ELU04170.1"/>
    <property type="molecule type" value="Genomic_DNA"/>
</dbReference>
<dbReference type="EMBL" id="AMQN01024162">
    <property type="status" value="NOT_ANNOTATED_CDS"/>
    <property type="molecule type" value="Genomic_DNA"/>
</dbReference>
<dbReference type="EnsemblMetazoa" id="CapteT39529">
    <property type="protein sequence ID" value="CapteP39529"/>
    <property type="gene ID" value="CapteG39529"/>
</dbReference>
<gene>
    <name evidence="2" type="ORF">CAPTEDRAFT_39091</name>
    <name evidence="3" type="ORF">CAPTEDRAFT_39529</name>
</gene>
<evidence type="ECO:0000256" key="1">
    <source>
        <dbReference type="SAM" id="MobiDB-lite"/>
    </source>
</evidence>
<dbReference type="OrthoDB" id="10067079at2759"/>
<dbReference type="GO" id="GO:0019901">
    <property type="term" value="F:protein kinase binding"/>
    <property type="evidence" value="ECO:0007669"/>
    <property type="project" value="TreeGrafter"/>
</dbReference>
<dbReference type="EnsemblMetazoa" id="CapteT39091">
    <property type="protein sequence ID" value="CapteP39091"/>
    <property type="gene ID" value="CapteG39091"/>
</dbReference>
<feature type="compositionally biased region" description="Basic and acidic residues" evidence="1">
    <location>
        <begin position="89"/>
        <end position="115"/>
    </location>
</feature>
<protein>
    <recommendedName>
        <fullName evidence="6">PRKR-interacting protein 1 homolog</fullName>
    </recommendedName>
</protein>
<dbReference type="GO" id="GO:0003725">
    <property type="term" value="F:double-stranded RNA binding"/>
    <property type="evidence" value="ECO:0007669"/>
    <property type="project" value="InterPro"/>
</dbReference>
<dbReference type="PANTHER" id="PTHR13507:SF0">
    <property type="entry name" value="PRKR-INTERACTING PROTEIN 1"/>
    <property type="match status" value="1"/>
</dbReference>
<reference evidence="3 5" key="2">
    <citation type="journal article" date="2013" name="Nature">
        <title>Insights into bilaterian evolution from three spiralian genomes.</title>
        <authorList>
            <person name="Simakov O."/>
            <person name="Marletaz F."/>
            <person name="Cho S.J."/>
            <person name="Edsinger-Gonzales E."/>
            <person name="Havlak P."/>
            <person name="Hellsten U."/>
            <person name="Kuo D.H."/>
            <person name="Larsson T."/>
            <person name="Lv J."/>
            <person name="Arendt D."/>
            <person name="Savage R."/>
            <person name="Osoegawa K."/>
            <person name="de Jong P."/>
            <person name="Grimwood J."/>
            <person name="Chapman J.A."/>
            <person name="Shapiro H."/>
            <person name="Aerts A."/>
            <person name="Otillar R.P."/>
            <person name="Terry A.Y."/>
            <person name="Boore J.L."/>
            <person name="Grigoriev I.V."/>
            <person name="Lindberg D.R."/>
            <person name="Seaver E.C."/>
            <person name="Weisblat D.A."/>
            <person name="Putnam N.H."/>
            <person name="Rokhsar D.S."/>
        </authorList>
    </citation>
    <scope>NUCLEOTIDE SEQUENCE</scope>
    <source>
        <strain evidence="3 5">I ESC-2004</strain>
    </source>
</reference>
<feature type="compositionally biased region" description="Basic residues" evidence="1">
    <location>
        <begin position="116"/>
        <end position="140"/>
    </location>
</feature>
<dbReference type="Pfam" id="PF06658">
    <property type="entry name" value="DUF1168"/>
    <property type="match status" value="1"/>
</dbReference>
<evidence type="ECO:0000313" key="2">
    <source>
        <dbReference type="EMBL" id="ELT92033.1"/>
    </source>
</evidence>
<feature type="region of interest" description="Disordered" evidence="1">
    <location>
        <begin position="89"/>
        <end position="140"/>
    </location>
</feature>
<dbReference type="InterPro" id="IPR009548">
    <property type="entry name" value="Prkrip1"/>
</dbReference>
<reference evidence="4" key="3">
    <citation type="submission" date="2015-06" db="UniProtKB">
        <authorList>
            <consortium name="EnsemblMetazoa"/>
        </authorList>
    </citation>
    <scope>IDENTIFICATION</scope>
</reference>
<dbReference type="AlphaFoldDB" id="R7UCQ9"/>
<feature type="non-terminal residue" evidence="3">
    <location>
        <position position="140"/>
    </location>
</feature>